<keyword evidence="8" id="KW-0862">Zinc</keyword>
<dbReference type="CDD" id="cd20335">
    <property type="entry name" value="BRcat_RBR"/>
    <property type="match status" value="1"/>
</dbReference>
<dbReference type="Pfam" id="PF01485">
    <property type="entry name" value="IBR"/>
    <property type="match status" value="1"/>
</dbReference>
<evidence type="ECO:0000256" key="5">
    <source>
        <dbReference type="ARBA" id="ARBA00022737"/>
    </source>
</evidence>
<dbReference type="Proteomes" id="UP001187734">
    <property type="component" value="Unassembled WGS sequence"/>
</dbReference>
<evidence type="ECO:0000256" key="7">
    <source>
        <dbReference type="ARBA" id="ARBA00022786"/>
    </source>
</evidence>
<comment type="caution">
    <text evidence="11">The sequence shown here is derived from an EMBL/GenBank/DDBJ whole genome shotgun (WGS) entry which is preliminary data.</text>
</comment>
<feature type="compositionally biased region" description="Pro residues" evidence="9">
    <location>
        <begin position="550"/>
        <end position="563"/>
    </location>
</feature>
<reference evidence="11" key="1">
    <citation type="submission" date="2018-03" db="EMBL/GenBank/DDBJ databases">
        <authorList>
            <person name="Guldener U."/>
        </authorList>
    </citation>
    <scope>NUCLEOTIDE SEQUENCE</scope>
</reference>
<evidence type="ECO:0000256" key="9">
    <source>
        <dbReference type="SAM" id="MobiDB-lite"/>
    </source>
</evidence>
<name>A0AAE8M7P6_9HYPO</name>
<sequence length="640" mass="72788">MATDAFDRIHPDLVSLIIRFGLAPTEEAGFTEANLARICHLAIELADPDEQALIVSRIIPEEELAFERLRSPEVQTISHRVVLDRAERKAALEGDKHEYVPPSGFIQECLICTESAHVRVPCGCDYCLPCFRTAIRRGLRSQEEFPPRCCRPFNEAVIAFARSPPLVHLFRQMREEAETPIHDRLYCHDGHCAAFIPPGCNGACLLCDRKTCVDCFEEAHLGRPCEQGDAEEDVWATMDKNKTVNCPGCGRMIELMEACNHLTCVCGKQFCFICGKVWLSCNCPPYGHLEHMVPMKDRPGVKPPRFRRRRPRRTEESASENAPVRIPQLRPWAGEENRVPRVTVTRSRVIRPLFMPQQNGRQHGRERQHEHERRREHERQQRRRQSAPADGVDPPPLQVRQQRGLHGRRNAVDLLQDERFLAQAEPREANRPDGAPHHHHRQEQGTMVISTVPAPLPGMPLTSGTHQLINPGLHIPVRHGPPRVLRWRTGFPHRDMILHQAGSMFNNLRHQYDNMFNDANVDGEEDLYSDDSQVAHESIQGIQVAQEPQGQPPSQNPAQPQPVQPQGQAAREPQLDPVAATQRLRQLNLAIHHRINNEDVQDAQNQQDGQQTDAGDSGQPREHNPMSVLHPSFFRPRDRE</sequence>
<evidence type="ECO:0000256" key="3">
    <source>
        <dbReference type="ARBA" id="ARBA00022679"/>
    </source>
</evidence>
<keyword evidence="7" id="KW-0833">Ubl conjugation pathway</keyword>
<dbReference type="InterPro" id="IPR002867">
    <property type="entry name" value="IBR_dom"/>
</dbReference>
<evidence type="ECO:0000256" key="4">
    <source>
        <dbReference type="ARBA" id="ARBA00022723"/>
    </source>
</evidence>
<evidence type="ECO:0000256" key="8">
    <source>
        <dbReference type="ARBA" id="ARBA00022833"/>
    </source>
</evidence>
<evidence type="ECO:0000313" key="11">
    <source>
        <dbReference type="EMBL" id="SPJ75787.1"/>
    </source>
</evidence>
<accession>A0AAE8M7P6</accession>
<keyword evidence="12" id="KW-1185">Reference proteome</keyword>
<keyword evidence="6" id="KW-0863">Zinc-finger</keyword>
<keyword evidence="4" id="KW-0479">Metal-binding</keyword>
<dbReference type="GO" id="GO:0008270">
    <property type="term" value="F:zinc ion binding"/>
    <property type="evidence" value="ECO:0007669"/>
    <property type="project" value="UniProtKB-KW"/>
</dbReference>
<dbReference type="GO" id="GO:0061630">
    <property type="term" value="F:ubiquitin protein ligase activity"/>
    <property type="evidence" value="ECO:0007669"/>
    <property type="project" value="UniProtKB-EC"/>
</dbReference>
<feature type="region of interest" description="Disordered" evidence="9">
    <location>
        <begin position="349"/>
        <end position="406"/>
    </location>
</feature>
<feature type="domain" description="RING-type" evidence="10">
    <location>
        <begin position="105"/>
        <end position="292"/>
    </location>
</feature>
<dbReference type="PROSITE" id="PS51873">
    <property type="entry name" value="TRIAD"/>
    <property type="match status" value="1"/>
</dbReference>
<evidence type="ECO:0000313" key="12">
    <source>
        <dbReference type="Proteomes" id="UP001187734"/>
    </source>
</evidence>
<dbReference type="AlphaFoldDB" id="A0AAE8M7P6"/>
<dbReference type="GO" id="GO:0016567">
    <property type="term" value="P:protein ubiquitination"/>
    <property type="evidence" value="ECO:0007669"/>
    <property type="project" value="InterPro"/>
</dbReference>
<dbReference type="EMBL" id="ONZP01000175">
    <property type="protein sequence ID" value="SPJ75787.1"/>
    <property type="molecule type" value="Genomic_DNA"/>
</dbReference>
<feature type="region of interest" description="Disordered" evidence="9">
    <location>
        <begin position="544"/>
        <end position="573"/>
    </location>
</feature>
<dbReference type="SUPFAM" id="SSF57850">
    <property type="entry name" value="RING/U-box"/>
    <property type="match status" value="1"/>
</dbReference>
<keyword evidence="5" id="KW-0677">Repeat</keyword>
<protein>
    <recommendedName>
        <fullName evidence="2">RBR-type E3 ubiquitin transferase</fullName>
        <ecNumber evidence="2">2.3.2.31</ecNumber>
    </recommendedName>
</protein>
<feature type="region of interest" description="Disordered" evidence="9">
    <location>
        <begin position="598"/>
        <end position="640"/>
    </location>
</feature>
<evidence type="ECO:0000256" key="1">
    <source>
        <dbReference type="ARBA" id="ARBA00001798"/>
    </source>
</evidence>
<dbReference type="EC" id="2.3.2.31" evidence="2"/>
<comment type="catalytic activity">
    <reaction evidence="1">
        <text>[E2 ubiquitin-conjugating enzyme]-S-ubiquitinyl-L-cysteine + [acceptor protein]-L-lysine = [E2 ubiquitin-conjugating enzyme]-L-cysteine + [acceptor protein]-N(6)-ubiquitinyl-L-lysine.</text>
        <dbReference type="EC" id="2.3.2.31"/>
    </reaction>
</comment>
<evidence type="ECO:0000256" key="6">
    <source>
        <dbReference type="ARBA" id="ARBA00022771"/>
    </source>
</evidence>
<dbReference type="Gene3D" id="1.20.120.1750">
    <property type="match status" value="1"/>
</dbReference>
<dbReference type="PANTHER" id="PTHR11685">
    <property type="entry name" value="RBR FAMILY RING FINGER AND IBR DOMAIN-CONTAINING"/>
    <property type="match status" value="1"/>
</dbReference>
<feature type="region of interest" description="Disordered" evidence="9">
    <location>
        <begin position="295"/>
        <end position="329"/>
    </location>
</feature>
<keyword evidence="3" id="KW-0808">Transferase</keyword>
<evidence type="ECO:0000256" key="2">
    <source>
        <dbReference type="ARBA" id="ARBA00012251"/>
    </source>
</evidence>
<dbReference type="CDD" id="cd22584">
    <property type="entry name" value="Rcat_RBR_unk"/>
    <property type="match status" value="1"/>
</dbReference>
<gene>
    <name evidence="11" type="ORF">FTOL_05518</name>
</gene>
<feature type="compositionally biased region" description="Low complexity" evidence="9">
    <location>
        <begin position="602"/>
        <end position="618"/>
    </location>
</feature>
<organism evidence="11 12">
    <name type="scientific">Fusarium torulosum</name>
    <dbReference type="NCBI Taxonomy" id="33205"/>
    <lineage>
        <taxon>Eukaryota</taxon>
        <taxon>Fungi</taxon>
        <taxon>Dikarya</taxon>
        <taxon>Ascomycota</taxon>
        <taxon>Pezizomycotina</taxon>
        <taxon>Sordariomycetes</taxon>
        <taxon>Hypocreomycetidae</taxon>
        <taxon>Hypocreales</taxon>
        <taxon>Nectriaceae</taxon>
        <taxon>Fusarium</taxon>
    </lineage>
</organism>
<dbReference type="InterPro" id="IPR044066">
    <property type="entry name" value="TRIAD_supradom"/>
</dbReference>
<dbReference type="InterPro" id="IPR031127">
    <property type="entry name" value="E3_UB_ligase_RBR"/>
</dbReference>
<feature type="compositionally biased region" description="Basic and acidic residues" evidence="9">
    <location>
        <begin position="363"/>
        <end position="379"/>
    </location>
</feature>
<evidence type="ECO:0000259" key="10">
    <source>
        <dbReference type="PROSITE" id="PS51873"/>
    </source>
</evidence>
<proteinExistence type="predicted"/>